<organism evidence="1 2">
    <name type="scientific">Coptotermes formosanus</name>
    <name type="common">Formosan subterranean termite</name>
    <dbReference type="NCBI Taxonomy" id="36987"/>
    <lineage>
        <taxon>Eukaryota</taxon>
        <taxon>Metazoa</taxon>
        <taxon>Ecdysozoa</taxon>
        <taxon>Arthropoda</taxon>
        <taxon>Hexapoda</taxon>
        <taxon>Insecta</taxon>
        <taxon>Pterygota</taxon>
        <taxon>Neoptera</taxon>
        <taxon>Polyneoptera</taxon>
        <taxon>Dictyoptera</taxon>
        <taxon>Blattodea</taxon>
        <taxon>Blattoidea</taxon>
        <taxon>Termitoidae</taxon>
        <taxon>Rhinotermitidae</taxon>
        <taxon>Coptotermes</taxon>
    </lineage>
</organism>
<proteinExistence type="predicted"/>
<evidence type="ECO:0000313" key="1">
    <source>
        <dbReference type="EMBL" id="GFG34065.1"/>
    </source>
</evidence>
<protein>
    <submittedName>
        <fullName evidence="1">Uncharacterized protein</fullName>
    </submittedName>
</protein>
<dbReference type="Proteomes" id="UP000502823">
    <property type="component" value="Unassembled WGS sequence"/>
</dbReference>
<keyword evidence="2" id="KW-1185">Reference proteome</keyword>
<dbReference type="InParanoid" id="A0A6L2PUF2"/>
<comment type="caution">
    <text evidence="1">The sequence shown here is derived from an EMBL/GenBank/DDBJ whole genome shotgun (WGS) entry which is preliminary data.</text>
</comment>
<reference evidence="2" key="1">
    <citation type="submission" date="2020-01" db="EMBL/GenBank/DDBJ databases">
        <title>Draft genome sequence of the Termite Coptotermes fromosanus.</title>
        <authorList>
            <person name="Itakura S."/>
            <person name="Yosikawa Y."/>
            <person name="Umezawa K."/>
        </authorList>
    </citation>
    <scope>NUCLEOTIDE SEQUENCE [LARGE SCALE GENOMIC DNA]</scope>
</reference>
<dbReference type="OrthoDB" id="8195814at2759"/>
<dbReference type="AlphaFoldDB" id="A0A6L2PUF2"/>
<dbReference type="EMBL" id="BLKM01000464">
    <property type="protein sequence ID" value="GFG34065.1"/>
    <property type="molecule type" value="Genomic_DNA"/>
</dbReference>
<name>A0A6L2PUF2_COPFO</name>
<accession>A0A6L2PUF2</accession>
<evidence type="ECO:0000313" key="2">
    <source>
        <dbReference type="Proteomes" id="UP000502823"/>
    </source>
</evidence>
<gene>
    <name evidence="1" type="ORF">Cfor_11409</name>
</gene>
<sequence length="129" mass="14658">MAKLWRQFIKHDRNFSAVADRIARKQDVAGMLRDLTASFYLRNKRYMKDGHPMLHSVRQNILSVYSVYDVPRRSPFLARVDVIIGRLLEAGLQQKWIGGTVHRAALDGKISPVSHPHAAEPAPLSLTPF</sequence>